<protein>
    <submittedName>
        <fullName evidence="1">Uncharacterized protein</fullName>
    </submittedName>
</protein>
<evidence type="ECO:0000313" key="1">
    <source>
        <dbReference type="EMBL" id="KAJ8889960.1"/>
    </source>
</evidence>
<name>A0ABQ9I116_9NEOP</name>
<dbReference type="Proteomes" id="UP001159363">
    <property type="component" value="Chromosome 3"/>
</dbReference>
<comment type="caution">
    <text evidence="1">The sequence shown here is derived from an EMBL/GenBank/DDBJ whole genome shotgun (WGS) entry which is preliminary data.</text>
</comment>
<dbReference type="PANTHER" id="PTHR10773:SF19">
    <property type="match status" value="1"/>
</dbReference>
<gene>
    <name evidence="1" type="ORF">PR048_009465</name>
</gene>
<dbReference type="PANTHER" id="PTHR10773">
    <property type="entry name" value="DNA-DIRECTED RNA POLYMERASES I, II, AND III SUBUNIT RPABC2"/>
    <property type="match status" value="1"/>
</dbReference>
<evidence type="ECO:0000313" key="2">
    <source>
        <dbReference type="Proteomes" id="UP001159363"/>
    </source>
</evidence>
<organism evidence="1 2">
    <name type="scientific">Dryococelus australis</name>
    <dbReference type="NCBI Taxonomy" id="614101"/>
    <lineage>
        <taxon>Eukaryota</taxon>
        <taxon>Metazoa</taxon>
        <taxon>Ecdysozoa</taxon>
        <taxon>Arthropoda</taxon>
        <taxon>Hexapoda</taxon>
        <taxon>Insecta</taxon>
        <taxon>Pterygota</taxon>
        <taxon>Neoptera</taxon>
        <taxon>Polyneoptera</taxon>
        <taxon>Phasmatodea</taxon>
        <taxon>Verophasmatodea</taxon>
        <taxon>Anareolatae</taxon>
        <taxon>Phasmatidae</taxon>
        <taxon>Eurycanthinae</taxon>
        <taxon>Dryococelus</taxon>
    </lineage>
</organism>
<sequence>MIVDVVAQTDIRFSVALSKHMNMGKKQSSNVLQWQCVPRKKVRDAGKEYTSKRTGAVPVLTPPQDVHGIISNTCSTCDAYYVKLCAADNEEDKQRILNETTIHHIKAALGYRQLQQDTEAAKLSPNLVVLCPDVQQVLFCPTLHHSCVFYQRQLSSYNFCIYGAGANTATMMFWHEAIGNFDPQKLHHDSSVMLKRTILLSGKAKSDN</sequence>
<accession>A0ABQ9I116</accession>
<proteinExistence type="predicted"/>
<reference evidence="1 2" key="1">
    <citation type="submission" date="2023-02" db="EMBL/GenBank/DDBJ databases">
        <title>LHISI_Scaffold_Assembly.</title>
        <authorList>
            <person name="Stuart O.P."/>
            <person name="Cleave R."/>
            <person name="Magrath M.J.L."/>
            <person name="Mikheyev A.S."/>
        </authorList>
    </citation>
    <scope>NUCLEOTIDE SEQUENCE [LARGE SCALE GENOMIC DNA]</scope>
    <source>
        <strain evidence="1">Daus_M_001</strain>
        <tissue evidence="1">Leg muscle</tissue>
    </source>
</reference>
<keyword evidence="2" id="KW-1185">Reference proteome</keyword>
<dbReference type="EMBL" id="JARBHB010000003">
    <property type="protein sequence ID" value="KAJ8889960.1"/>
    <property type="molecule type" value="Genomic_DNA"/>
</dbReference>